<dbReference type="InterPro" id="IPR006311">
    <property type="entry name" value="TAT_signal"/>
</dbReference>
<proteinExistence type="predicted"/>
<dbReference type="Proteomes" id="UP000326838">
    <property type="component" value="Unassembled WGS sequence"/>
</dbReference>
<evidence type="ECO:0000256" key="1">
    <source>
        <dbReference type="SAM" id="MobiDB-lite"/>
    </source>
</evidence>
<gene>
    <name evidence="3" type="ORF">F6B40_09985</name>
</gene>
<evidence type="ECO:0000256" key="2">
    <source>
        <dbReference type="SAM" id="SignalP"/>
    </source>
</evidence>
<feature type="chain" id="PRO_5024447172" evidence="2">
    <location>
        <begin position="33"/>
        <end position="395"/>
    </location>
</feature>
<feature type="signal peptide" evidence="2">
    <location>
        <begin position="1"/>
        <end position="32"/>
    </location>
</feature>
<dbReference type="AlphaFoldDB" id="A0A5N0TEM8"/>
<keyword evidence="4" id="KW-1185">Reference proteome</keyword>
<protein>
    <submittedName>
        <fullName evidence="3">Uncharacterized protein</fullName>
    </submittedName>
</protein>
<evidence type="ECO:0000313" key="3">
    <source>
        <dbReference type="EMBL" id="KAA9132904.1"/>
    </source>
</evidence>
<dbReference type="RefSeq" id="WP_150893592.1">
    <property type="nucleotide sequence ID" value="NZ_VYUY01000013.1"/>
</dbReference>
<feature type="region of interest" description="Disordered" evidence="1">
    <location>
        <begin position="29"/>
        <end position="60"/>
    </location>
</feature>
<feature type="compositionally biased region" description="Low complexity" evidence="1">
    <location>
        <begin position="29"/>
        <end position="41"/>
    </location>
</feature>
<dbReference type="PROSITE" id="PS51318">
    <property type="entry name" value="TAT"/>
    <property type="match status" value="1"/>
</dbReference>
<name>A0A5N0TEM8_9MICO</name>
<accession>A0A5N0TEM8</accession>
<keyword evidence="2" id="KW-0732">Signal</keyword>
<organism evidence="3 4">
    <name type="scientific">Microbacterium caowuchunii</name>
    <dbReference type="NCBI Taxonomy" id="2614638"/>
    <lineage>
        <taxon>Bacteria</taxon>
        <taxon>Bacillati</taxon>
        <taxon>Actinomycetota</taxon>
        <taxon>Actinomycetes</taxon>
        <taxon>Micrococcales</taxon>
        <taxon>Microbacteriaceae</taxon>
        <taxon>Microbacterium</taxon>
    </lineage>
</organism>
<sequence length="395" mass="41737">MPAFARRTLLQGSLAAAVTAAATLGTARPAAAASGMRASSSRPRRTPSYGPNATHFPDATPWPGTAAATELVAECSWADIAAKVAGVTPQQVEAGVIVRVKPGTLPGNGSGSSSRAVLTGVGNPAWRRNVLIVPRDGFGTVTVTGGIRIDQSTRLSLFGFVSPAAFVLTRCADIEMGWSRWSAGNITQGAERIAFYELVLGFRQDPEDTAGVRPTSTYPMSDISRHGCVYGPSVKPTGSSAHCDTIQLEGTGTGPFGVFTSVDCIDYGSSNAVIMIHAALQRAEFRHCAILGGDLPWAVYPLRPGDYAGTPNAFSGSGSDVRLYDSFVVGAVGRTRFTVVERTSLSYRPSASQQPTQSGAWTVDPSLASVTRDQIFQFQAIDDYELPTLAALWRW</sequence>
<evidence type="ECO:0000313" key="4">
    <source>
        <dbReference type="Proteomes" id="UP000326838"/>
    </source>
</evidence>
<comment type="caution">
    <text evidence="3">The sequence shown here is derived from an EMBL/GenBank/DDBJ whole genome shotgun (WGS) entry which is preliminary data.</text>
</comment>
<reference evidence="4" key="1">
    <citation type="submission" date="2019-09" db="EMBL/GenBank/DDBJ databases">
        <title>Mumia zhuanghuii sp. nov. isolated from the intestinal contents of plateau pika (Ochotona curzoniae) in the Qinghai-Tibet plateau of China.</title>
        <authorList>
            <person name="Tian Z."/>
        </authorList>
    </citation>
    <scope>NUCLEOTIDE SEQUENCE [LARGE SCALE GENOMIC DNA]</scope>
    <source>
        <strain evidence="4">L-033</strain>
    </source>
</reference>
<dbReference type="EMBL" id="VYUY01000013">
    <property type="protein sequence ID" value="KAA9132904.1"/>
    <property type="molecule type" value="Genomic_DNA"/>
</dbReference>